<evidence type="ECO:0000256" key="6">
    <source>
        <dbReference type="ARBA" id="ARBA00022679"/>
    </source>
</evidence>
<reference evidence="14" key="1">
    <citation type="journal article" date="2018" name="Biosci. Biotechnol. Biochem.">
        <title>Polysaccharide hydrolase of the hadal zone amphipods Hirondellea gigas.</title>
        <authorList>
            <person name="Kobayashi H."/>
            <person name="Nagahama T."/>
            <person name="Arai W."/>
            <person name="Sasagawa Y."/>
            <person name="Umeda M."/>
            <person name="Hayashi T."/>
            <person name="Nikaido I."/>
            <person name="Watanabe H."/>
            <person name="Oguri K."/>
            <person name="Kitazato H."/>
            <person name="Fujioka K."/>
            <person name="Kido Y."/>
            <person name="Takami H."/>
        </authorList>
    </citation>
    <scope>NUCLEOTIDE SEQUENCE</scope>
    <source>
        <tissue evidence="14">Whole body</tissue>
    </source>
</reference>
<evidence type="ECO:0000256" key="8">
    <source>
        <dbReference type="ARBA" id="ARBA00023299"/>
    </source>
</evidence>
<evidence type="ECO:0000256" key="10">
    <source>
        <dbReference type="ARBA" id="ARBA00049007"/>
    </source>
</evidence>
<dbReference type="AlphaFoldDB" id="A0A2P2HYX6"/>
<feature type="domain" description="Aminotransferase class V" evidence="13">
    <location>
        <begin position="9"/>
        <end position="358"/>
    </location>
</feature>
<dbReference type="GO" id="GO:0005737">
    <property type="term" value="C:cytoplasm"/>
    <property type="evidence" value="ECO:0007669"/>
    <property type="project" value="TreeGrafter"/>
</dbReference>
<dbReference type="GO" id="GO:0006564">
    <property type="term" value="P:L-serine biosynthetic process"/>
    <property type="evidence" value="ECO:0007669"/>
    <property type="project" value="UniProtKB-KW"/>
</dbReference>
<dbReference type="FunFam" id="3.90.1150.10:FF:000006">
    <property type="entry name" value="Phosphoserine aminotransferase"/>
    <property type="match status" value="1"/>
</dbReference>
<evidence type="ECO:0000256" key="5">
    <source>
        <dbReference type="ARBA" id="ARBA00022605"/>
    </source>
</evidence>
<sequence>MNMDNVVSYFSGGPAKIPNEVLEQVSRDVLQYGNTGVGVLEISHRSPAFLAILDNAITTIKELLDVPPNYRVAFFTGGGNGQFSAVPLNLMNRTGKADYIVTGTWSKSAAIEAAKYGTVQHVLPEGSTFMGVPDVSTWKLDPDAAYLYYCDNETIQGVEFATRPVPPEGVPLVCDMSSNICSRPVDISKFGLIFAGAQKNIGCAGVTLVIIREDLLDAPRSPHCPVILDYAVITNKNSNYNTPPVYAIHVLGETVSWVKRQGGIEEMKNRSDAKSKLLYSTIDSSQGFYVNEVKTENRSRMNVVFTVGAGEDRNKDLEAKFVEEAGKENLKALKGHRDVGGMRASIFNAVGIEHVRKLVVFMDKFRNENSENESSETRKLVDINK</sequence>
<dbReference type="SUPFAM" id="SSF53383">
    <property type="entry name" value="PLP-dependent transferases"/>
    <property type="match status" value="1"/>
</dbReference>
<evidence type="ECO:0000259" key="13">
    <source>
        <dbReference type="Pfam" id="PF00266"/>
    </source>
</evidence>
<organism evidence="14">
    <name type="scientific">Hirondellea gigas</name>
    <dbReference type="NCBI Taxonomy" id="1518452"/>
    <lineage>
        <taxon>Eukaryota</taxon>
        <taxon>Metazoa</taxon>
        <taxon>Ecdysozoa</taxon>
        <taxon>Arthropoda</taxon>
        <taxon>Crustacea</taxon>
        <taxon>Multicrustacea</taxon>
        <taxon>Malacostraca</taxon>
        <taxon>Eumalacostraca</taxon>
        <taxon>Peracarida</taxon>
        <taxon>Amphipoda</taxon>
        <taxon>Amphilochidea</taxon>
        <taxon>Lysianassida</taxon>
        <taxon>Lysianassidira</taxon>
        <taxon>Lysianassoidea</taxon>
        <taxon>Lysianassidae</taxon>
        <taxon>Hirondellea</taxon>
    </lineage>
</organism>
<evidence type="ECO:0000256" key="3">
    <source>
        <dbReference type="ARBA" id="ARBA00006904"/>
    </source>
</evidence>
<keyword evidence="5 12" id="KW-0028">Amino-acid biosynthesis</keyword>
<name>A0A2P2HYX6_9CRUS</name>
<dbReference type="InterPro" id="IPR000192">
    <property type="entry name" value="Aminotrans_V_dom"/>
</dbReference>
<comment type="similarity">
    <text evidence="3">Belongs to the class-V pyridoxal-phosphate-dependent aminotransferase family. SerC subfamily.</text>
</comment>
<dbReference type="UniPathway" id="UPA00135">
    <property type="reaction ID" value="UER00197"/>
</dbReference>
<dbReference type="InterPro" id="IPR022278">
    <property type="entry name" value="Pser_aminoTfrase"/>
</dbReference>
<dbReference type="GO" id="GO:0004648">
    <property type="term" value="F:O-phospho-L-serine:2-oxoglutarate aminotransferase activity"/>
    <property type="evidence" value="ECO:0007669"/>
    <property type="project" value="UniProtKB-EC"/>
</dbReference>
<dbReference type="EMBL" id="IACF01001262">
    <property type="protein sequence ID" value="LAB66974.1"/>
    <property type="molecule type" value="mRNA"/>
</dbReference>
<keyword evidence="6 12" id="KW-0808">Transferase</keyword>
<dbReference type="FunFam" id="3.40.640.10:FF:000010">
    <property type="entry name" value="Phosphoserine aminotransferase"/>
    <property type="match status" value="1"/>
</dbReference>
<dbReference type="Gene3D" id="3.40.640.10">
    <property type="entry name" value="Type I PLP-dependent aspartate aminotransferase-like (Major domain)"/>
    <property type="match status" value="1"/>
</dbReference>
<dbReference type="PANTHER" id="PTHR43247:SF1">
    <property type="entry name" value="PHOSPHOSERINE AMINOTRANSFERASE"/>
    <property type="match status" value="1"/>
</dbReference>
<keyword evidence="8 12" id="KW-0718">Serine biosynthesis</keyword>
<protein>
    <recommendedName>
        <fullName evidence="12">Phosphoserine aminotransferase</fullName>
        <ecNumber evidence="12">2.6.1.52</ecNumber>
    </recommendedName>
</protein>
<proteinExistence type="evidence at transcript level"/>
<comment type="catalytic activity">
    <reaction evidence="10 12">
        <text>O-phospho-L-serine + 2-oxoglutarate = 3-phosphooxypyruvate + L-glutamate</text>
        <dbReference type="Rhea" id="RHEA:14329"/>
        <dbReference type="ChEBI" id="CHEBI:16810"/>
        <dbReference type="ChEBI" id="CHEBI:18110"/>
        <dbReference type="ChEBI" id="CHEBI:29985"/>
        <dbReference type="ChEBI" id="CHEBI:57524"/>
        <dbReference type="EC" id="2.6.1.52"/>
    </reaction>
</comment>
<comment type="pathway">
    <text evidence="2 12">Amino-acid biosynthesis; L-serine biosynthesis; L-serine from 3-phospho-D-glycerate: step 2/3.</text>
</comment>
<evidence type="ECO:0000256" key="4">
    <source>
        <dbReference type="ARBA" id="ARBA00022576"/>
    </source>
</evidence>
<dbReference type="InterPro" id="IPR015424">
    <property type="entry name" value="PyrdxlP-dep_Trfase"/>
</dbReference>
<evidence type="ECO:0000256" key="9">
    <source>
        <dbReference type="ARBA" id="ARBA00047630"/>
    </source>
</evidence>
<comment type="catalytic activity">
    <reaction evidence="9">
        <text>4-(phosphooxy)-L-threonine + 2-oxoglutarate = (R)-3-hydroxy-2-oxo-4-phosphooxybutanoate + L-glutamate</text>
        <dbReference type="Rhea" id="RHEA:16573"/>
        <dbReference type="ChEBI" id="CHEBI:16810"/>
        <dbReference type="ChEBI" id="CHEBI:29985"/>
        <dbReference type="ChEBI" id="CHEBI:58452"/>
        <dbReference type="ChEBI" id="CHEBI:58538"/>
        <dbReference type="EC" id="2.6.1.52"/>
    </reaction>
</comment>
<dbReference type="EC" id="2.6.1.52" evidence="12"/>
<evidence type="ECO:0000256" key="1">
    <source>
        <dbReference type="ARBA" id="ARBA00001933"/>
    </source>
</evidence>
<dbReference type="PANTHER" id="PTHR43247">
    <property type="entry name" value="PHOSPHOSERINE AMINOTRANSFERASE"/>
    <property type="match status" value="1"/>
</dbReference>
<dbReference type="NCBIfam" id="NF003764">
    <property type="entry name" value="PRK05355.1"/>
    <property type="match status" value="1"/>
</dbReference>
<evidence type="ECO:0000313" key="14">
    <source>
        <dbReference type="EMBL" id="LAB66974.1"/>
    </source>
</evidence>
<dbReference type="HAMAP" id="MF_00160">
    <property type="entry name" value="SerC_aminotrans_5"/>
    <property type="match status" value="1"/>
</dbReference>
<keyword evidence="7" id="KW-0663">Pyridoxal phosphate</keyword>
<evidence type="ECO:0000256" key="7">
    <source>
        <dbReference type="ARBA" id="ARBA00022898"/>
    </source>
</evidence>
<evidence type="ECO:0000256" key="11">
    <source>
        <dbReference type="RuleBase" id="RU004504"/>
    </source>
</evidence>
<dbReference type="NCBIfam" id="TIGR01364">
    <property type="entry name" value="serC_1"/>
    <property type="match status" value="1"/>
</dbReference>
<comment type="cofactor">
    <cofactor evidence="1 11">
        <name>pyridoxal 5'-phosphate</name>
        <dbReference type="ChEBI" id="CHEBI:597326"/>
    </cofactor>
</comment>
<keyword evidence="4 12" id="KW-0032">Aminotransferase</keyword>
<dbReference type="PROSITE" id="PS00595">
    <property type="entry name" value="AA_TRANSFER_CLASS_5"/>
    <property type="match status" value="1"/>
</dbReference>
<dbReference type="UniPathway" id="UPA00244">
    <property type="reaction ID" value="UER00311"/>
</dbReference>
<evidence type="ECO:0000256" key="12">
    <source>
        <dbReference type="RuleBase" id="RU004505"/>
    </source>
</evidence>
<dbReference type="InterPro" id="IPR020578">
    <property type="entry name" value="Aminotrans_V_PyrdxlP_BS"/>
</dbReference>
<dbReference type="InterPro" id="IPR015422">
    <property type="entry name" value="PyrdxlP-dep_Trfase_small"/>
</dbReference>
<accession>A0A2P2HYX6</accession>
<dbReference type="Pfam" id="PF00266">
    <property type="entry name" value="Aminotran_5"/>
    <property type="match status" value="1"/>
</dbReference>
<dbReference type="GO" id="GO:0030170">
    <property type="term" value="F:pyridoxal phosphate binding"/>
    <property type="evidence" value="ECO:0007669"/>
    <property type="project" value="TreeGrafter"/>
</dbReference>
<dbReference type="InterPro" id="IPR015421">
    <property type="entry name" value="PyrdxlP-dep_Trfase_major"/>
</dbReference>
<evidence type="ECO:0000256" key="2">
    <source>
        <dbReference type="ARBA" id="ARBA00005099"/>
    </source>
</evidence>
<dbReference type="Gene3D" id="3.90.1150.10">
    <property type="entry name" value="Aspartate Aminotransferase, domain 1"/>
    <property type="match status" value="1"/>
</dbReference>
<dbReference type="PIRSF" id="PIRSF000525">
    <property type="entry name" value="SerC"/>
    <property type="match status" value="1"/>
</dbReference>